<evidence type="ECO:0008006" key="3">
    <source>
        <dbReference type="Google" id="ProtNLM"/>
    </source>
</evidence>
<reference evidence="1 2" key="1">
    <citation type="submission" date="2016-10" db="EMBL/GenBank/DDBJ databases">
        <authorList>
            <person name="Varghese N."/>
            <person name="Submissions S."/>
        </authorList>
    </citation>
    <scope>NUCLEOTIDE SEQUENCE [LARGE SCALE GENOMIC DNA]</scope>
    <source>
        <strain evidence="1 2">DSM 17833</strain>
    </source>
</reference>
<dbReference type="RefSeq" id="WP_090249519.1">
    <property type="nucleotide sequence ID" value="NZ_FMTL01000001.1"/>
</dbReference>
<comment type="caution">
    <text evidence="1">The sequence shown here is derived from an EMBL/GenBank/DDBJ whole genome shotgun (WGS) entry which is preliminary data.</text>
</comment>
<evidence type="ECO:0000313" key="1">
    <source>
        <dbReference type="EMBL" id="SCW44518.1"/>
    </source>
</evidence>
<name>A0AB37Z596_9PSED</name>
<dbReference type="InterPro" id="IPR014543">
    <property type="entry name" value="UCP028291"/>
</dbReference>
<dbReference type="Pfam" id="PF09981">
    <property type="entry name" value="DUF2218"/>
    <property type="match status" value="1"/>
</dbReference>
<sequence length="93" mass="10556">MPLNASAYVTTDTPARYISRLCKHFAYKIPVSFDEHHGRIEFDSGLALLQAETDGLRLSVQSASSEGLESLKQVVSRHFERFAWQAELSLDWQ</sequence>
<dbReference type="PIRSF" id="PIRSF028291">
    <property type="entry name" value="UCP028291"/>
    <property type="match status" value="1"/>
</dbReference>
<dbReference type="EMBL" id="FMTL01000001">
    <property type="protein sequence ID" value="SCW44518.1"/>
    <property type="molecule type" value="Genomic_DNA"/>
</dbReference>
<protein>
    <recommendedName>
        <fullName evidence="3">2,4-dihydroxyhept-2-ene-1,7-dioic acid aldolase</fullName>
    </recommendedName>
</protein>
<gene>
    <name evidence="1" type="ORF">SAMN05216370_1286</name>
</gene>
<keyword evidence="2" id="KW-1185">Reference proteome</keyword>
<evidence type="ECO:0000313" key="2">
    <source>
        <dbReference type="Proteomes" id="UP000242418"/>
    </source>
</evidence>
<accession>A0AB37Z596</accession>
<dbReference type="Gene3D" id="3.30.310.50">
    <property type="entry name" value="Alpha-D-phosphohexomutase, C-terminal domain"/>
    <property type="match status" value="1"/>
</dbReference>
<dbReference type="Proteomes" id="UP000242418">
    <property type="component" value="Unassembled WGS sequence"/>
</dbReference>
<proteinExistence type="predicted"/>
<dbReference type="AlphaFoldDB" id="A0AB37Z596"/>
<organism evidence="1 2">
    <name type="scientific">Pseudomonas peli</name>
    <dbReference type="NCBI Taxonomy" id="592361"/>
    <lineage>
        <taxon>Bacteria</taxon>
        <taxon>Pseudomonadati</taxon>
        <taxon>Pseudomonadota</taxon>
        <taxon>Gammaproteobacteria</taxon>
        <taxon>Pseudomonadales</taxon>
        <taxon>Pseudomonadaceae</taxon>
        <taxon>Pseudomonas</taxon>
    </lineage>
</organism>